<evidence type="ECO:0000313" key="3">
    <source>
        <dbReference type="Proteomes" id="UP000236723"/>
    </source>
</evidence>
<dbReference type="GO" id="GO:0003824">
    <property type="term" value="F:catalytic activity"/>
    <property type="evidence" value="ECO:0007669"/>
    <property type="project" value="UniProtKB-ARBA"/>
</dbReference>
<proteinExistence type="inferred from homology"/>
<evidence type="ECO:0000313" key="2">
    <source>
        <dbReference type="EMBL" id="SEG49621.1"/>
    </source>
</evidence>
<comment type="similarity">
    <text evidence="1">Belongs to the enoyl-CoA hydratase/isomerase family.</text>
</comment>
<dbReference type="EMBL" id="FNVO01000005">
    <property type="protein sequence ID" value="SEG49621.1"/>
    <property type="molecule type" value="Genomic_DNA"/>
</dbReference>
<evidence type="ECO:0000256" key="1">
    <source>
        <dbReference type="ARBA" id="ARBA00005254"/>
    </source>
</evidence>
<dbReference type="AlphaFoldDB" id="A0A1H6AM49"/>
<dbReference type="SUPFAM" id="SSF52096">
    <property type="entry name" value="ClpP/crotonase"/>
    <property type="match status" value="1"/>
</dbReference>
<dbReference type="RefSeq" id="WP_235017885.1">
    <property type="nucleotide sequence ID" value="NZ_FNVO01000005.1"/>
</dbReference>
<sequence length="273" mass="29574">MTVPLGKLPGAETGDLLFDIDDHGIAHLTLNRPERGNAITVEMFPQLRAVWEEVRTNPAVRCVIITGAGSRHFCTGVDVDSVAATGKVSMGSGNITDEIVFTSRQNRVWKPVICAVNGLAAGGGLHFVVDSDIVVAVEDAAFVDTHVNVGMVGGIENTGLARRLPLGTALRMTLQGRNFRLPASRAYQLGLVDELTSEEELYGTAMRIAQDIAANSPQAVSLSQQAVWASTEMPYSHSVEYAWGLVRSHWSHPDFVEGPRAFAERRPPRWSVT</sequence>
<dbReference type="InterPro" id="IPR029045">
    <property type="entry name" value="ClpP/crotonase-like_dom_sf"/>
</dbReference>
<dbReference type="Gene3D" id="3.90.226.10">
    <property type="entry name" value="2-enoyl-CoA Hydratase, Chain A, domain 1"/>
    <property type="match status" value="1"/>
</dbReference>
<name>A0A1H6AM49_9ACTN</name>
<dbReference type="InterPro" id="IPR051683">
    <property type="entry name" value="Enoyl-CoA_Hydratase/Isomerase"/>
</dbReference>
<dbReference type="InterPro" id="IPR001753">
    <property type="entry name" value="Enoyl-CoA_hydra/iso"/>
</dbReference>
<accession>A0A1H6AM49</accession>
<keyword evidence="3" id="KW-1185">Reference proteome</keyword>
<dbReference type="PANTHER" id="PTHR42964:SF1">
    <property type="entry name" value="POLYKETIDE BIOSYNTHESIS ENOYL-COA HYDRATASE PKSH-RELATED"/>
    <property type="match status" value="1"/>
</dbReference>
<gene>
    <name evidence="2" type="ORF">SAMN04489712_105541</name>
</gene>
<dbReference type="Proteomes" id="UP000236723">
    <property type="component" value="Unassembled WGS sequence"/>
</dbReference>
<dbReference type="CDD" id="cd06558">
    <property type="entry name" value="crotonase-like"/>
    <property type="match status" value="1"/>
</dbReference>
<dbReference type="PANTHER" id="PTHR42964">
    <property type="entry name" value="ENOYL-COA HYDRATASE"/>
    <property type="match status" value="1"/>
</dbReference>
<dbReference type="Pfam" id="PF00378">
    <property type="entry name" value="ECH_1"/>
    <property type="match status" value="1"/>
</dbReference>
<organism evidence="2 3">
    <name type="scientific">Thermomonospora echinospora</name>
    <dbReference type="NCBI Taxonomy" id="1992"/>
    <lineage>
        <taxon>Bacteria</taxon>
        <taxon>Bacillati</taxon>
        <taxon>Actinomycetota</taxon>
        <taxon>Actinomycetes</taxon>
        <taxon>Streptosporangiales</taxon>
        <taxon>Thermomonosporaceae</taxon>
        <taxon>Thermomonospora</taxon>
    </lineage>
</organism>
<protein>
    <submittedName>
        <fullName evidence="2">Enoyl-CoA hydratase/carnithine racemase</fullName>
    </submittedName>
</protein>
<reference evidence="3" key="1">
    <citation type="submission" date="2016-10" db="EMBL/GenBank/DDBJ databases">
        <authorList>
            <person name="Varghese N."/>
            <person name="Submissions S."/>
        </authorList>
    </citation>
    <scope>NUCLEOTIDE SEQUENCE [LARGE SCALE GENOMIC DNA]</scope>
    <source>
        <strain evidence="3">DSM 43163</strain>
    </source>
</reference>